<evidence type="ECO:0000313" key="3">
    <source>
        <dbReference type="Proteomes" id="UP000290289"/>
    </source>
</evidence>
<comment type="caution">
    <text evidence="2">The sequence shown here is derived from an EMBL/GenBank/DDBJ whole genome shotgun (WGS) entry which is preliminary data.</text>
</comment>
<reference evidence="2 3" key="1">
    <citation type="submission" date="2018-10" db="EMBL/GenBank/DDBJ databases">
        <title>A high-quality apple genome assembly.</title>
        <authorList>
            <person name="Hu J."/>
        </authorList>
    </citation>
    <scope>NUCLEOTIDE SEQUENCE [LARGE SCALE GENOMIC DNA]</scope>
    <source>
        <strain evidence="3">cv. HFTH1</strain>
        <tissue evidence="2">Young leaf</tissue>
    </source>
</reference>
<accession>A0A498K7X4</accession>
<keyword evidence="3" id="KW-1185">Reference proteome</keyword>
<gene>
    <name evidence="2" type="ORF">DVH24_038634</name>
</gene>
<proteinExistence type="predicted"/>
<feature type="compositionally biased region" description="Basic and acidic residues" evidence="1">
    <location>
        <begin position="16"/>
        <end position="27"/>
    </location>
</feature>
<name>A0A498K7X4_MALDO</name>
<evidence type="ECO:0000256" key="1">
    <source>
        <dbReference type="SAM" id="MobiDB-lite"/>
    </source>
</evidence>
<evidence type="ECO:0000313" key="2">
    <source>
        <dbReference type="EMBL" id="RXI04360.1"/>
    </source>
</evidence>
<dbReference type="AlphaFoldDB" id="A0A498K7X4"/>
<organism evidence="2 3">
    <name type="scientific">Malus domestica</name>
    <name type="common">Apple</name>
    <name type="synonym">Pyrus malus</name>
    <dbReference type="NCBI Taxonomy" id="3750"/>
    <lineage>
        <taxon>Eukaryota</taxon>
        <taxon>Viridiplantae</taxon>
        <taxon>Streptophyta</taxon>
        <taxon>Embryophyta</taxon>
        <taxon>Tracheophyta</taxon>
        <taxon>Spermatophyta</taxon>
        <taxon>Magnoliopsida</taxon>
        <taxon>eudicotyledons</taxon>
        <taxon>Gunneridae</taxon>
        <taxon>Pentapetalae</taxon>
        <taxon>rosids</taxon>
        <taxon>fabids</taxon>
        <taxon>Rosales</taxon>
        <taxon>Rosaceae</taxon>
        <taxon>Amygdaloideae</taxon>
        <taxon>Maleae</taxon>
        <taxon>Malus</taxon>
    </lineage>
</organism>
<dbReference type="EMBL" id="RDQH01000329">
    <property type="protein sequence ID" value="RXI04360.1"/>
    <property type="molecule type" value="Genomic_DNA"/>
</dbReference>
<feature type="region of interest" description="Disordered" evidence="1">
    <location>
        <begin position="1"/>
        <end position="50"/>
    </location>
</feature>
<protein>
    <submittedName>
        <fullName evidence="2">Uncharacterized protein</fullName>
    </submittedName>
</protein>
<sequence length="74" mass="8050">MKQVGRGEFASVGNNKRADEKREDATQRENGTQHAPSERDSPCESPLVPLNLVPAPIKHGTVIQSSPVPFNEAK</sequence>
<dbReference type="Proteomes" id="UP000290289">
    <property type="component" value="Chromosome 3"/>
</dbReference>